<evidence type="ECO:0000256" key="1">
    <source>
        <dbReference type="SAM" id="Coils"/>
    </source>
</evidence>
<dbReference type="EMBL" id="JAJSOF020000031">
    <property type="protein sequence ID" value="KAJ4431513.1"/>
    <property type="molecule type" value="Genomic_DNA"/>
</dbReference>
<accession>A0ABQ8SC59</accession>
<dbReference type="PRINTS" id="PR02051">
    <property type="entry name" value="PROTEINF175"/>
</dbReference>
<dbReference type="PANTHER" id="PTHR31728:SF5">
    <property type="entry name" value="OS07G0540200 PROTEIN"/>
    <property type="match status" value="1"/>
</dbReference>
<gene>
    <name evidence="4" type="ORF">ANN_20111</name>
</gene>
<feature type="domain" description="BRISC complex subunit FAM175B helical" evidence="3">
    <location>
        <begin position="189"/>
        <end position="249"/>
    </location>
</feature>
<dbReference type="InterPro" id="IPR023238">
    <property type="entry name" value="FAM175"/>
</dbReference>
<keyword evidence="5" id="KW-1185">Reference proteome</keyword>
<keyword evidence="1" id="KW-0175">Coiled coil</keyword>
<feature type="compositionally biased region" description="Polar residues" evidence="2">
    <location>
        <begin position="401"/>
        <end position="432"/>
    </location>
</feature>
<feature type="compositionally biased region" description="Polar residues" evidence="2">
    <location>
        <begin position="343"/>
        <end position="367"/>
    </location>
</feature>
<organism evidence="4 5">
    <name type="scientific">Periplaneta americana</name>
    <name type="common">American cockroach</name>
    <name type="synonym">Blatta americana</name>
    <dbReference type="NCBI Taxonomy" id="6978"/>
    <lineage>
        <taxon>Eukaryota</taxon>
        <taxon>Metazoa</taxon>
        <taxon>Ecdysozoa</taxon>
        <taxon>Arthropoda</taxon>
        <taxon>Hexapoda</taxon>
        <taxon>Insecta</taxon>
        <taxon>Pterygota</taxon>
        <taxon>Neoptera</taxon>
        <taxon>Polyneoptera</taxon>
        <taxon>Dictyoptera</taxon>
        <taxon>Blattodea</taxon>
        <taxon>Blattoidea</taxon>
        <taxon>Blattidae</taxon>
        <taxon>Blattinae</taxon>
        <taxon>Periplaneta</taxon>
    </lineage>
</organism>
<protein>
    <recommendedName>
        <fullName evidence="3">BRISC complex subunit FAM175B helical domain-containing protein</fullName>
    </recommendedName>
</protein>
<evidence type="ECO:0000256" key="2">
    <source>
        <dbReference type="SAM" id="MobiDB-lite"/>
    </source>
</evidence>
<reference evidence="4 5" key="1">
    <citation type="journal article" date="2022" name="Allergy">
        <title>Genome assembly and annotation of Periplaneta americana reveal a comprehensive cockroach allergen profile.</title>
        <authorList>
            <person name="Wang L."/>
            <person name="Xiong Q."/>
            <person name="Saelim N."/>
            <person name="Wang L."/>
            <person name="Nong W."/>
            <person name="Wan A.T."/>
            <person name="Shi M."/>
            <person name="Liu X."/>
            <person name="Cao Q."/>
            <person name="Hui J.H.L."/>
            <person name="Sookrung N."/>
            <person name="Leung T.F."/>
            <person name="Tungtrongchitr A."/>
            <person name="Tsui S.K.W."/>
        </authorList>
    </citation>
    <scope>NUCLEOTIDE SEQUENCE [LARGE SCALE GENOMIC DNA]</scope>
    <source>
        <strain evidence="4">PWHHKU_190912</strain>
    </source>
</reference>
<evidence type="ECO:0000313" key="5">
    <source>
        <dbReference type="Proteomes" id="UP001148838"/>
    </source>
</evidence>
<sequence length="476" mass="51884">MAGLCEGGNEPPGSLKANKLSYYDLQEGFLLGEVVSHVTDTISDSQMRGEKTETLISVNSLMPISNAVTFYNGIGKVNHEKLKEFLKEKEKEVVGWYSFRRNSVLSPHLREKLLHKELCSFLSHLSSEHFTMCLLNTSVSTPGSTHVFNHKFIRYRHRMFEALPVQIHNLGEAPQSEYKLVPSTACLSDSFNNIISSLRASSEMSSDASLVCNIQKALQEHLRNLINDVEHSERKIAELEREVDSLRSQPGPISNEILLPQILREEVPTTITNSSNMNSTNFEPPVSVDTQNVVPAKQTKSQNTHHASAETNHVGAPPKDEAPADRSNSPDAFAFVTEMKIQMSQPQNAVPQSPTPPASSVENSSVGSKKPQSERGRGVARGIGRGVRKTQQSKNKDGSDASPNLRQVSQSQALDTSKTPVRGTPNMNSATPKTRMAYSQAVKRPGVAGDSVVTKSPAVAQATSANGSTSSTDAQK</sequence>
<feature type="coiled-coil region" evidence="1">
    <location>
        <begin position="215"/>
        <end position="249"/>
    </location>
</feature>
<proteinExistence type="predicted"/>
<dbReference type="Pfam" id="PF22299">
    <property type="entry name" value="BRISC_FAM175B_helical"/>
    <property type="match status" value="1"/>
</dbReference>
<feature type="region of interest" description="Disordered" evidence="2">
    <location>
        <begin position="343"/>
        <end position="476"/>
    </location>
</feature>
<dbReference type="Proteomes" id="UP001148838">
    <property type="component" value="Unassembled WGS sequence"/>
</dbReference>
<comment type="caution">
    <text evidence="4">The sequence shown here is derived from an EMBL/GenBank/DDBJ whole genome shotgun (WGS) entry which is preliminary data.</text>
</comment>
<name>A0ABQ8SC59_PERAM</name>
<feature type="compositionally biased region" description="Polar residues" evidence="2">
    <location>
        <begin position="297"/>
        <end position="311"/>
    </location>
</feature>
<dbReference type="PANTHER" id="PTHR31728">
    <property type="entry name" value="ABRAXAS FAMILY MEMBER"/>
    <property type="match status" value="1"/>
</dbReference>
<evidence type="ECO:0000313" key="4">
    <source>
        <dbReference type="EMBL" id="KAJ4431513.1"/>
    </source>
</evidence>
<feature type="region of interest" description="Disordered" evidence="2">
    <location>
        <begin position="297"/>
        <end position="329"/>
    </location>
</feature>
<dbReference type="InterPro" id="IPR055064">
    <property type="entry name" value="BRISC_FAM175B_helical"/>
</dbReference>
<evidence type="ECO:0000259" key="3">
    <source>
        <dbReference type="Pfam" id="PF22299"/>
    </source>
</evidence>
<dbReference type="Pfam" id="PF21125">
    <property type="entry name" value="MPN_2A_DUB_like"/>
    <property type="match status" value="1"/>
</dbReference>
<dbReference type="CDD" id="cd23525">
    <property type="entry name" value="Abraxas_2_insects"/>
    <property type="match status" value="1"/>
</dbReference>
<feature type="compositionally biased region" description="Polar residues" evidence="2">
    <location>
        <begin position="461"/>
        <end position="476"/>
    </location>
</feature>